<dbReference type="Gene3D" id="1.10.760.10">
    <property type="entry name" value="Cytochrome c-like domain"/>
    <property type="match status" value="4"/>
</dbReference>
<evidence type="ECO:0000256" key="2">
    <source>
        <dbReference type="ARBA" id="ARBA00022617"/>
    </source>
</evidence>
<reference evidence="8" key="1">
    <citation type="submission" date="2016-11" db="UniProtKB">
        <authorList>
            <consortium name="WormBaseParasite"/>
        </authorList>
    </citation>
    <scope>IDENTIFICATION</scope>
</reference>
<dbReference type="InterPro" id="IPR050597">
    <property type="entry name" value="Cytochrome_c_Oxidase_Subunit"/>
</dbReference>
<feature type="domain" description="Cytochrome c" evidence="6">
    <location>
        <begin position="327"/>
        <end position="356"/>
    </location>
</feature>
<dbReference type="GO" id="GO:0046872">
    <property type="term" value="F:metal ion binding"/>
    <property type="evidence" value="ECO:0007669"/>
    <property type="project" value="UniProtKB-KW"/>
</dbReference>
<evidence type="ECO:0000256" key="5">
    <source>
        <dbReference type="PROSITE-ProRule" id="PRU00433"/>
    </source>
</evidence>
<dbReference type="Pfam" id="PF00034">
    <property type="entry name" value="Cytochrom_C"/>
    <property type="match status" value="2"/>
</dbReference>
<dbReference type="PROSITE" id="PS51007">
    <property type="entry name" value="CYTC"/>
    <property type="match status" value="2"/>
</dbReference>
<sequence>MPEAYLLKQLEDFAKGTRLNESMQYVARGMKPDDMKELATYYAKLPAPAINVPSSEANLARGEALFHKGDWKQNVPACISCHGSQGEGVGASFPPLAAQQAEYLFSQLSAWKGGHRHNSPQSLMDDIASRLSYEDLYANRELFMKDTQNNGRSKPAMSGGRRLAWGAGIGVLLFAIGYGMNAKGWLSFSLGSPDNGTTQLGEATYSREAMEADRKAQSKDKHSVTAGMPVGADGYYVPPPESSIPDTPYPAYRSKTKAISTLEDRIIGCFTYSMNAQASSSGVAPPAGSDVYRDLMTYMYWMSDGAPTGQKLPGAGFPKVKKTELGYDVARGKEVYTNNCVLCHAVDGQGQKDAES</sequence>
<dbReference type="PANTHER" id="PTHR33751">
    <property type="entry name" value="CBB3-TYPE CYTOCHROME C OXIDASE SUBUNIT FIXP"/>
    <property type="match status" value="1"/>
</dbReference>
<keyword evidence="2 5" id="KW-0349">Heme</keyword>
<evidence type="ECO:0000259" key="6">
    <source>
        <dbReference type="PROSITE" id="PS51007"/>
    </source>
</evidence>
<keyword evidence="7" id="KW-1185">Reference proteome</keyword>
<dbReference type="InterPro" id="IPR036909">
    <property type="entry name" value="Cyt_c-like_dom_sf"/>
</dbReference>
<evidence type="ECO:0000256" key="1">
    <source>
        <dbReference type="ARBA" id="ARBA00006488"/>
    </source>
</evidence>
<dbReference type="PANTHER" id="PTHR33751:SF11">
    <property type="entry name" value="BLL4483 PROTEIN"/>
    <property type="match status" value="1"/>
</dbReference>
<keyword evidence="3 5" id="KW-0479">Metal-binding</keyword>
<dbReference type="WBParaSite" id="L893_g7921.t1">
    <property type="protein sequence ID" value="L893_g7921.t1"/>
    <property type="gene ID" value="L893_g7921"/>
</dbReference>
<comment type="similarity">
    <text evidence="1">Belongs to the cytochrome c family.</text>
</comment>
<dbReference type="GO" id="GO:0020037">
    <property type="term" value="F:heme binding"/>
    <property type="evidence" value="ECO:0007669"/>
    <property type="project" value="InterPro"/>
</dbReference>
<organism evidence="7 8">
    <name type="scientific">Steinernema glaseri</name>
    <dbReference type="NCBI Taxonomy" id="37863"/>
    <lineage>
        <taxon>Eukaryota</taxon>
        <taxon>Metazoa</taxon>
        <taxon>Ecdysozoa</taxon>
        <taxon>Nematoda</taxon>
        <taxon>Chromadorea</taxon>
        <taxon>Rhabditida</taxon>
        <taxon>Tylenchina</taxon>
        <taxon>Panagrolaimomorpha</taxon>
        <taxon>Strongyloidoidea</taxon>
        <taxon>Steinernematidae</taxon>
        <taxon>Steinernema</taxon>
    </lineage>
</organism>
<dbReference type="SUPFAM" id="SSF46626">
    <property type="entry name" value="Cytochrome c"/>
    <property type="match status" value="4"/>
</dbReference>
<dbReference type="InterPro" id="IPR009056">
    <property type="entry name" value="Cyt_c-like_dom"/>
</dbReference>
<proteinExistence type="inferred from homology"/>
<evidence type="ECO:0000256" key="4">
    <source>
        <dbReference type="ARBA" id="ARBA00023004"/>
    </source>
</evidence>
<feature type="domain" description="Cytochrome c" evidence="6">
    <location>
        <begin position="57"/>
        <end position="147"/>
    </location>
</feature>
<evidence type="ECO:0000256" key="3">
    <source>
        <dbReference type="ARBA" id="ARBA00022723"/>
    </source>
</evidence>
<dbReference type="AlphaFoldDB" id="A0A1I8ANW2"/>
<protein>
    <submittedName>
        <fullName evidence="8">C-type cytochrome</fullName>
    </submittedName>
</protein>
<name>A0A1I8ANW2_9BILA</name>
<dbReference type="Proteomes" id="UP000095287">
    <property type="component" value="Unplaced"/>
</dbReference>
<evidence type="ECO:0000313" key="7">
    <source>
        <dbReference type="Proteomes" id="UP000095287"/>
    </source>
</evidence>
<dbReference type="GO" id="GO:0009055">
    <property type="term" value="F:electron transfer activity"/>
    <property type="evidence" value="ECO:0007669"/>
    <property type="project" value="InterPro"/>
</dbReference>
<keyword evidence="4 5" id="KW-0408">Iron</keyword>
<accession>A0A1I8ANW2</accession>
<evidence type="ECO:0000313" key="8">
    <source>
        <dbReference type="WBParaSite" id="L893_g7921.t1"/>
    </source>
</evidence>